<dbReference type="PANTHER" id="PTHR12111">
    <property type="entry name" value="SPLICING FACTOR YJU2"/>
    <property type="match status" value="1"/>
</dbReference>
<comment type="similarity">
    <text evidence="1">Belongs to the CWC16 family.</text>
</comment>
<proteinExistence type="inferred from homology"/>
<protein>
    <submittedName>
        <fullName evidence="3">Uncharacterized protein</fullName>
    </submittedName>
</protein>
<gene>
    <name evidence="3" type="ORF">DL764_006832</name>
</gene>
<dbReference type="GO" id="GO:0071014">
    <property type="term" value="C:post-mRNA release spliceosomal complex"/>
    <property type="evidence" value="ECO:0007669"/>
    <property type="project" value="TreeGrafter"/>
</dbReference>
<dbReference type="Proteomes" id="UP000293360">
    <property type="component" value="Unassembled WGS sequence"/>
</dbReference>
<accession>A0A4Q4T602</accession>
<sequence>MQGFNMGRYVPPDVEGTTTGNKLHGKHALGARASKLASQGVLTVRFEMPFAVWCGHCARPTIIGQGVRFNAEKRRVGQYHSTPVFAFRMRHADCGGAVEIRTDPRNTTYVVVEGGRRRDTGDEKGDDGDLVSAVAPILTDAERDRLRGDAFAKLERTIEDRRQLERARERIGELEEASARAWEDPYERNRRLRASFRVGRHAREGEARTAEDLRDRMSLGIDLVPASEEDVRRAALVDFGPAAVAEDHADGGLLGGDKALSRPLFGSPSIAPQQQAEQQQKAGSDGKKKTKRLKSEIAASQMRENLVSEIVGNTRAAQDPFLSQNRSEEGAKTASRILGIKRKRQEPEEPKVEDSSTKVEEIPTKEAVSSVSLVEYDSD</sequence>
<feature type="compositionally biased region" description="Basic and acidic residues" evidence="2">
    <location>
        <begin position="345"/>
        <end position="364"/>
    </location>
</feature>
<dbReference type="GO" id="GO:0005684">
    <property type="term" value="C:U2-type spliceosomal complex"/>
    <property type="evidence" value="ECO:0007669"/>
    <property type="project" value="TreeGrafter"/>
</dbReference>
<feature type="region of interest" description="Disordered" evidence="2">
    <location>
        <begin position="254"/>
        <end position="294"/>
    </location>
</feature>
<feature type="region of interest" description="Disordered" evidence="2">
    <location>
        <begin position="1"/>
        <end position="21"/>
    </location>
</feature>
<evidence type="ECO:0000256" key="2">
    <source>
        <dbReference type="SAM" id="MobiDB-lite"/>
    </source>
</evidence>
<dbReference type="OrthoDB" id="360327at2759"/>
<dbReference type="GO" id="GO:0000398">
    <property type="term" value="P:mRNA splicing, via spliceosome"/>
    <property type="evidence" value="ECO:0007669"/>
    <property type="project" value="InterPro"/>
</dbReference>
<dbReference type="AlphaFoldDB" id="A0A4Q4T602"/>
<comment type="caution">
    <text evidence="3">The sequence shown here is derived from an EMBL/GenBank/DDBJ whole genome shotgun (WGS) entry which is preliminary data.</text>
</comment>
<dbReference type="EMBL" id="QJNU01000424">
    <property type="protein sequence ID" value="RYO99331.1"/>
    <property type="molecule type" value="Genomic_DNA"/>
</dbReference>
<dbReference type="PANTHER" id="PTHR12111:SF2">
    <property type="entry name" value="SPLICING FACTOR YJU2B-RELATED"/>
    <property type="match status" value="1"/>
</dbReference>
<organism evidence="3 4">
    <name type="scientific">Monosporascus ibericus</name>
    <dbReference type="NCBI Taxonomy" id="155417"/>
    <lineage>
        <taxon>Eukaryota</taxon>
        <taxon>Fungi</taxon>
        <taxon>Dikarya</taxon>
        <taxon>Ascomycota</taxon>
        <taxon>Pezizomycotina</taxon>
        <taxon>Sordariomycetes</taxon>
        <taxon>Xylariomycetidae</taxon>
        <taxon>Xylariales</taxon>
        <taxon>Xylariales incertae sedis</taxon>
        <taxon>Monosporascus</taxon>
    </lineage>
</organism>
<evidence type="ECO:0000256" key="1">
    <source>
        <dbReference type="ARBA" id="ARBA00005595"/>
    </source>
</evidence>
<dbReference type="Pfam" id="PF04502">
    <property type="entry name" value="Saf4_Yju2"/>
    <property type="match status" value="1"/>
</dbReference>
<dbReference type="InterPro" id="IPR007590">
    <property type="entry name" value="Saf4/Yju2"/>
</dbReference>
<feature type="region of interest" description="Disordered" evidence="2">
    <location>
        <begin position="315"/>
        <end position="379"/>
    </location>
</feature>
<keyword evidence="4" id="KW-1185">Reference proteome</keyword>
<reference evidence="3 4" key="1">
    <citation type="submission" date="2018-06" db="EMBL/GenBank/DDBJ databases">
        <title>Complete Genomes of Monosporascus.</title>
        <authorList>
            <person name="Robinson A.J."/>
            <person name="Natvig D.O."/>
        </authorList>
    </citation>
    <scope>NUCLEOTIDE SEQUENCE [LARGE SCALE GENOMIC DNA]</scope>
    <source>
        <strain evidence="3 4">CBS 110550</strain>
    </source>
</reference>
<name>A0A4Q4T602_9PEZI</name>
<evidence type="ECO:0000313" key="4">
    <source>
        <dbReference type="Proteomes" id="UP000293360"/>
    </source>
</evidence>
<dbReference type="STRING" id="155417.A0A4Q4T602"/>
<evidence type="ECO:0000313" key="3">
    <source>
        <dbReference type="EMBL" id="RYO99331.1"/>
    </source>
</evidence>